<dbReference type="AlphaFoldDB" id="C8PU33"/>
<dbReference type="OrthoDB" id="9800188at2"/>
<proteinExistence type="predicted"/>
<gene>
    <name evidence="1" type="ORF">TREVI0001_0276</name>
</gene>
<dbReference type="SUPFAM" id="SSF54637">
    <property type="entry name" value="Thioesterase/thiol ester dehydrase-isomerase"/>
    <property type="match status" value="1"/>
</dbReference>
<organism evidence="1 2">
    <name type="scientific">Treponema vincentii ATCC 35580</name>
    <dbReference type="NCBI Taxonomy" id="596324"/>
    <lineage>
        <taxon>Bacteria</taxon>
        <taxon>Pseudomonadati</taxon>
        <taxon>Spirochaetota</taxon>
        <taxon>Spirochaetia</taxon>
        <taxon>Spirochaetales</taxon>
        <taxon>Treponemataceae</taxon>
        <taxon>Treponema</taxon>
    </lineage>
</organism>
<dbReference type="InterPro" id="IPR029069">
    <property type="entry name" value="HotDog_dom_sf"/>
</dbReference>
<evidence type="ECO:0008006" key="3">
    <source>
        <dbReference type="Google" id="ProtNLM"/>
    </source>
</evidence>
<dbReference type="eggNOG" id="COG4706">
    <property type="taxonomic scope" value="Bacteria"/>
</dbReference>
<dbReference type="EMBL" id="ACYH01000073">
    <property type="protein sequence ID" value="EEV19172.1"/>
    <property type="molecule type" value="Genomic_DNA"/>
</dbReference>
<name>C8PU33_9SPIR</name>
<dbReference type="RefSeq" id="WP_006190450.1">
    <property type="nucleotide sequence ID" value="NZ_ACYH01000073.1"/>
</dbReference>
<evidence type="ECO:0000313" key="2">
    <source>
        <dbReference type="Proteomes" id="UP000004509"/>
    </source>
</evidence>
<accession>C8PU33</accession>
<dbReference type="Gene3D" id="3.10.129.10">
    <property type="entry name" value="Hotdog Thioesterase"/>
    <property type="match status" value="1"/>
</dbReference>
<reference evidence="1 2" key="1">
    <citation type="submission" date="2009-07" db="EMBL/GenBank/DDBJ databases">
        <authorList>
            <person name="Madupu R."/>
            <person name="Sebastian Y."/>
            <person name="Durkin A.S."/>
            <person name="Torralba M."/>
            <person name="Methe B."/>
            <person name="Sutton G.G."/>
            <person name="Strausberg R.L."/>
            <person name="Nelson K.E."/>
        </authorList>
    </citation>
    <scope>NUCLEOTIDE SEQUENCE [LARGE SCALE GENOMIC DNA]</scope>
    <source>
        <strain evidence="1 2">ATCC 35580</strain>
    </source>
</reference>
<evidence type="ECO:0000313" key="1">
    <source>
        <dbReference type="EMBL" id="EEV19172.1"/>
    </source>
</evidence>
<sequence length="155" mass="17841">MECYLKQNNLGSVEDYIKHTKDWSILDGVLSFDFNKKEITCFANIDAESVFYETEYDGIYSYTGFEFIAQACGVYYGLEARLVHRQQPKFGFVLRVNNLECSEMIIPVGHRAVVHAKENLRDGAFAYFDGEVYVDDRLITKATLMLMEANSELKM</sequence>
<dbReference type="Proteomes" id="UP000004509">
    <property type="component" value="Unassembled WGS sequence"/>
</dbReference>
<protein>
    <recommendedName>
        <fullName evidence="3">FabA-like domain protein</fullName>
    </recommendedName>
</protein>
<dbReference type="InterPro" id="IPR016776">
    <property type="entry name" value="ApeP-like_dehydratase"/>
</dbReference>
<dbReference type="Pfam" id="PF22817">
    <property type="entry name" value="ApeP-like"/>
    <property type="match status" value="1"/>
</dbReference>
<dbReference type="STRING" id="596324.TREVI0001_0276"/>
<comment type="caution">
    <text evidence="1">The sequence shown here is derived from an EMBL/GenBank/DDBJ whole genome shotgun (WGS) entry which is preliminary data.</text>
</comment>